<dbReference type="SMART" id="SM00822">
    <property type="entry name" value="PKS_KR"/>
    <property type="match status" value="1"/>
</dbReference>
<dbReference type="PANTHER" id="PTHR44196:SF1">
    <property type="entry name" value="DEHYDROGENASE_REDUCTASE SDR FAMILY MEMBER 7B"/>
    <property type="match status" value="1"/>
</dbReference>
<proteinExistence type="inferred from homology"/>
<keyword evidence="2" id="KW-0560">Oxidoreductase</keyword>
<dbReference type="Pfam" id="PF00106">
    <property type="entry name" value="adh_short"/>
    <property type="match status" value="1"/>
</dbReference>
<dbReference type="PRINTS" id="PR00080">
    <property type="entry name" value="SDRFAMILY"/>
</dbReference>
<dbReference type="Gene3D" id="3.40.50.720">
    <property type="entry name" value="NAD(P)-binding Rossmann-like Domain"/>
    <property type="match status" value="1"/>
</dbReference>
<evidence type="ECO:0000256" key="1">
    <source>
        <dbReference type="ARBA" id="ARBA00006484"/>
    </source>
</evidence>
<dbReference type="PRINTS" id="PR00081">
    <property type="entry name" value="GDHRDH"/>
</dbReference>
<dbReference type="EMBL" id="JAMZEJ010000008">
    <property type="protein sequence ID" value="MCQ8241953.1"/>
    <property type="molecule type" value="Genomic_DNA"/>
</dbReference>
<dbReference type="Proteomes" id="UP001524547">
    <property type="component" value="Unassembled WGS sequence"/>
</dbReference>
<gene>
    <name evidence="5" type="ORF">NFI88_14025</name>
</gene>
<organism evidence="5 6">
    <name type="scientific">Rhizosaccharibacter radicis</name>
    <dbReference type="NCBI Taxonomy" id="2782605"/>
    <lineage>
        <taxon>Bacteria</taxon>
        <taxon>Pseudomonadati</taxon>
        <taxon>Pseudomonadota</taxon>
        <taxon>Alphaproteobacteria</taxon>
        <taxon>Acetobacterales</taxon>
        <taxon>Acetobacteraceae</taxon>
        <taxon>Rhizosaccharibacter</taxon>
    </lineage>
</organism>
<dbReference type="PANTHER" id="PTHR44196">
    <property type="entry name" value="DEHYDROGENASE/REDUCTASE SDR FAMILY MEMBER 7B"/>
    <property type="match status" value="1"/>
</dbReference>
<dbReference type="InterPro" id="IPR002347">
    <property type="entry name" value="SDR_fam"/>
</dbReference>
<evidence type="ECO:0000259" key="4">
    <source>
        <dbReference type="SMART" id="SM00822"/>
    </source>
</evidence>
<name>A0ABT1W021_9PROT</name>
<dbReference type="PROSITE" id="PS00061">
    <property type="entry name" value="ADH_SHORT"/>
    <property type="match status" value="1"/>
</dbReference>
<evidence type="ECO:0000256" key="2">
    <source>
        <dbReference type="ARBA" id="ARBA00023002"/>
    </source>
</evidence>
<dbReference type="NCBIfam" id="NF005495">
    <property type="entry name" value="PRK07109.1"/>
    <property type="match status" value="1"/>
</dbReference>
<comment type="caution">
    <text evidence="5">The sequence shown here is derived from an EMBL/GenBank/DDBJ whole genome shotgun (WGS) entry which is preliminary data.</text>
</comment>
<protein>
    <submittedName>
        <fullName evidence="5">SDR family oxidoreductase</fullName>
    </submittedName>
</protein>
<evidence type="ECO:0000313" key="5">
    <source>
        <dbReference type="EMBL" id="MCQ8241953.1"/>
    </source>
</evidence>
<dbReference type="InterPro" id="IPR020904">
    <property type="entry name" value="Sc_DH/Rdtase_CS"/>
</dbReference>
<evidence type="ECO:0000313" key="6">
    <source>
        <dbReference type="Proteomes" id="UP001524547"/>
    </source>
</evidence>
<feature type="domain" description="Ketoreductase" evidence="4">
    <location>
        <begin position="3"/>
        <end position="179"/>
    </location>
</feature>
<dbReference type="SUPFAM" id="SSF51735">
    <property type="entry name" value="NAD(P)-binding Rossmann-fold domains"/>
    <property type="match status" value="1"/>
</dbReference>
<dbReference type="InterPro" id="IPR036291">
    <property type="entry name" value="NAD(P)-bd_dom_sf"/>
</dbReference>
<sequence>MVDVAVVTGAGAGVGRAVAREFARRGCDVGLLGRNRARLEAAAEEVRRMGVRASVAIADVADADAVEAAAEQIENELGPITIWVNNAMATVFSPVAEITAAEMKRATEVTYLGTVHGVMCALKRMRRRGKGVIINVGSALAYRSVPLQAAYCGAKSAIRGFTDSLRSEIIHDGDDIHLTMVHLPAVNTPQFDWAENRIGKRAQPVPPIFEPSVPAGAIVRAAFNKRRETWVGFSTVTAILGNRIAAGWIDRYLAKHGYSSQIGKEPLPHDAPSNLFHTVDGDWAAEGRFRDQARSASFEVFTDRHKVAALAIAAGVIGLGAAQLVSDRLSNKC</sequence>
<dbReference type="RefSeq" id="WP_422920700.1">
    <property type="nucleotide sequence ID" value="NZ_JAMZEJ010000008.1"/>
</dbReference>
<reference evidence="5 6" key="1">
    <citation type="submission" date="2022-06" db="EMBL/GenBank/DDBJ databases">
        <title>Rhizosaccharibacter gen. nov. sp. nov. KSS12, endophytic bacteria isolated from sugarcane.</title>
        <authorList>
            <person name="Pitiwittayakul N."/>
        </authorList>
    </citation>
    <scope>NUCLEOTIDE SEQUENCE [LARGE SCALE GENOMIC DNA]</scope>
    <source>
        <strain evidence="5 6">KSS12</strain>
    </source>
</reference>
<evidence type="ECO:0000256" key="3">
    <source>
        <dbReference type="RuleBase" id="RU000363"/>
    </source>
</evidence>
<dbReference type="InterPro" id="IPR057326">
    <property type="entry name" value="KR_dom"/>
</dbReference>
<keyword evidence="6" id="KW-1185">Reference proteome</keyword>
<accession>A0ABT1W021</accession>
<comment type="similarity">
    <text evidence="1 3">Belongs to the short-chain dehydrogenases/reductases (SDR) family.</text>
</comment>